<evidence type="ECO:0000259" key="2">
    <source>
        <dbReference type="PROSITE" id="PS50119"/>
    </source>
</evidence>
<dbReference type="InterPro" id="IPR000315">
    <property type="entry name" value="Znf_B-box"/>
</dbReference>
<keyword evidence="1" id="KW-0862">Zinc</keyword>
<dbReference type="PANTHER" id="PTHR25462">
    <property type="entry name" value="BONUS, ISOFORM C-RELATED"/>
    <property type="match status" value="1"/>
</dbReference>
<dbReference type="EMBL" id="CP111016">
    <property type="protein sequence ID" value="WAR04884.1"/>
    <property type="molecule type" value="Genomic_DNA"/>
</dbReference>
<dbReference type="PANTHER" id="PTHR25462:SF296">
    <property type="entry name" value="MEIOTIC P26, ISOFORM F"/>
    <property type="match status" value="1"/>
</dbReference>
<feature type="non-terminal residue" evidence="3">
    <location>
        <position position="350"/>
    </location>
</feature>
<gene>
    <name evidence="3" type="ORF">MAR_020253</name>
</gene>
<name>A0ABY7E6V2_MYAAR</name>
<dbReference type="PROSITE" id="PS50119">
    <property type="entry name" value="ZF_BBOX"/>
    <property type="match status" value="1"/>
</dbReference>
<evidence type="ECO:0000256" key="1">
    <source>
        <dbReference type="PROSITE-ProRule" id="PRU00024"/>
    </source>
</evidence>
<protein>
    <recommendedName>
        <fullName evidence="2">B box-type domain-containing protein</fullName>
    </recommendedName>
</protein>
<keyword evidence="1" id="KW-0863">Zinc-finger</keyword>
<feature type="domain" description="B box-type" evidence="2">
    <location>
        <begin position="16"/>
        <end position="61"/>
    </location>
</feature>
<reference evidence="3" key="1">
    <citation type="submission" date="2022-11" db="EMBL/GenBank/DDBJ databases">
        <title>Centuries of genome instability and evolution in soft-shell clam transmissible cancer (bioRxiv).</title>
        <authorList>
            <person name="Hart S.F.M."/>
            <person name="Yonemitsu M.A."/>
            <person name="Giersch R.M."/>
            <person name="Beal B.F."/>
            <person name="Arriagada G."/>
            <person name="Davis B.W."/>
            <person name="Ostrander E.A."/>
            <person name="Goff S.P."/>
            <person name="Metzger M.J."/>
        </authorList>
    </citation>
    <scope>NUCLEOTIDE SEQUENCE</scope>
    <source>
        <strain evidence="3">MELC-2E11</strain>
        <tissue evidence="3">Siphon/mantle</tissue>
    </source>
</reference>
<evidence type="ECO:0000313" key="4">
    <source>
        <dbReference type="Proteomes" id="UP001164746"/>
    </source>
</evidence>
<organism evidence="3 4">
    <name type="scientific">Mya arenaria</name>
    <name type="common">Soft-shell clam</name>
    <dbReference type="NCBI Taxonomy" id="6604"/>
    <lineage>
        <taxon>Eukaryota</taxon>
        <taxon>Metazoa</taxon>
        <taxon>Spiralia</taxon>
        <taxon>Lophotrochozoa</taxon>
        <taxon>Mollusca</taxon>
        <taxon>Bivalvia</taxon>
        <taxon>Autobranchia</taxon>
        <taxon>Heteroconchia</taxon>
        <taxon>Euheterodonta</taxon>
        <taxon>Imparidentia</taxon>
        <taxon>Neoheterodontei</taxon>
        <taxon>Myida</taxon>
        <taxon>Myoidea</taxon>
        <taxon>Myidae</taxon>
        <taxon>Mya</taxon>
    </lineage>
</organism>
<sequence length="350" mass="40811">MATLSLNKASEQVFDYSCSKCEEHDLTTEAQHYCPECEDYLCDKCVKLHNEYHSKHTVFEREDIQMWEGFPIRSCDQHGNKLEVHCNDHQELCCSVCVALNHRQCISISYLPNLAKSFLKTADLKQLSAAMEKMRSRLDELKNARRKDHASLKYSYKHIIAVIKAFRKEINTILDQLEKQTVKQLDSMMNDLEMCVKDDIESCANMHDKLKIMMEKYQLISVKHKVTTSYIAYRRCQDQLTKCQSVIHEIEARPKQKLLFNPKTKIETFLKCLDNLGHTDIFQVYNWRSLKHVSVKKDRSELACHIDGIYELPNGDIVIADSSNKRVKLLNSQYQVIAHNDLPDYPQQLC</sequence>
<dbReference type="Proteomes" id="UP001164746">
    <property type="component" value="Chromosome 5"/>
</dbReference>
<evidence type="ECO:0000313" key="3">
    <source>
        <dbReference type="EMBL" id="WAR04884.1"/>
    </source>
</evidence>
<proteinExistence type="predicted"/>
<keyword evidence="1" id="KW-0479">Metal-binding</keyword>
<dbReference type="SUPFAM" id="SSF57845">
    <property type="entry name" value="B-box zinc-binding domain"/>
    <property type="match status" value="1"/>
</dbReference>
<keyword evidence="4" id="KW-1185">Reference proteome</keyword>
<accession>A0ABY7E6V2</accession>
<dbReference type="Gene3D" id="3.30.160.60">
    <property type="entry name" value="Classic Zinc Finger"/>
    <property type="match status" value="1"/>
</dbReference>
<dbReference type="InterPro" id="IPR047153">
    <property type="entry name" value="TRIM45/56/19-like"/>
</dbReference>